<proteinExistence type="predicted"/>
<dbReference type="InterPro" id="IPR041078">
    <property type="entry name" value="Plavaka"/>
</dbReference>
<evidence type="ECO:0000256" key="2">
    <source>
        <dbReference type="SAM" id="MobiDB-lite"/>
    </source>
</evidence>
<sequence length="918" mass="103749">MPIHQNVYHCPICHHLCYTSGGLTRHKNAVHRNLSPDSDEDIEAPPPFKYNYHPTLTGVPCDLQGHALPPDAAPPPDEPAAGENTSWDPFESRIDFDFAWFHFVEAESSAAKINQAINMWAATILQQGGSPPWHNAKEMYETIDEIQHGDAPWKTFIIHYQGPVPAGVPPKWMTVDYELCLRDTRQVLHHQLSTVDYCDKIDYQPYQQFNGTGKRVYSNLMSGDWAWSQADKISEDEATHGAFFLPVVSGSDKTTVSVATGHQEFHPVYMSPGNLTNIVRRAHCNSVLPVAFLPIPKAKRRHRSRVEFQRFSRQMYHACLARIFTLLKPGMTTPDIIKCPDGHWRKVIYGLGPYIADYPEQVWLSGIVQGWCPKCDAPPGDLDRANSLRRTQAKSDFIISTFDPGTVWDDFGIRSDITPFTHDFPRADIHELLSPDLLHQVIKGTFKDHIVAWVNDYLIQEHGETDGKAIIDDIDRRIAVVPAFPGLRRFPEGRDFQQWTGDDSKALMKLYLPAITGYVPSDMVRCLAAFLDFCYMVRRNSICEDTLGQAQEALDRFHHYRNIFILTGVRDDLSLPRQHSLLHYLRSIRLFGSPNGLCSSITESKHIPAVKKPWRRSNRYRALKQMLCTNRRSDKMRAARRHFASKGMMEGTTLSYTAMVLRGEEPQPPLVVPEGEIDDHGAATGPKVVSSVELAATHGDSSSTLGAHIQQPRLHELIRRFLYEQENPDSDIPGSEVALEDCPPFDSDIRVFHSAVARFFAPSNLCSAGGMYREHIRSCPSWFNSGPRRDTVLVITDSTVRGMAGITVGRVLLFFSFPKDGTRCPCALIHWMVPIGHQRDPDTGLWMVKPEYLEGNRRHLAIVHLDSIARATHLIGIYGSAALPDDFHFSYTLDSFRAFYINKYCTISTKCSQVVTSY</sequence>
<keyword evidence="1" id="KW-0479">Metal-binding</keyword>
<dbReference type="EMBL" id="KV417822">
    <property type="protein sequence ID" value="KZP05716.1"/>
    <property type="molecule type" value="Genomic_DNA"/>
</dbReference>
<protein>
    <recommendedName>
        <fullName evidence="3">C2H2-type domain-containing protein</fullName>
    </recommendedName>
</protein>
<organism evidence="4 5">
    <name type="scientific">Athelia psychrophila</name>
    <dbReference type="NCBI Taxonomy" id="1759441"/>
    <lineage>
        <taxon>Eukaryota</taxon>
        <taxon>Fungi</taxon>
        <taxon>Dikarya</taxon>
        <taxon>Basidiomycota</taxon>
        <taxon>Agaricomycotina</taxon>
        <taxon>Agaricomycetes</taxon>
        <taxon>Agaricomycetidae</taxon>
        <taxon>Atheliales</taxon>
        <taxon>Atheliaceae</taxon>
        <taxon>Athelia</taxon>
    </lineage>
</organism>
<keyword evidence="5" id="KW-1185">Reference proteome</keyword>
<dbReference type="PROSITE" id="PS00028">
    <property type="entry name" value="ZINC_FINGER_C2H2_1"/>
    <property type="match status" value="1"/>
</dbReference>
<dbReference type="PROSITE" id="PS50157">
    <property type="entry name" value="ZINC_FINGER_C2H2_2"/>
    <property type="match status" value="1"/>
</dbReference>
<evidence type="ECO:0000256" key="1">
    <source>
        <dbReference type="PROSITE-ProRule" id="PRU00042"/>
    </source>
</evidence>
<feature type="domain" description="C2H2-type" evidence="3">
    <location>
        <begin position="8"/>
        <end position="36"/>
    </location>
</feature>
<keyword evidence="1" id="KW-0863">Zinc-finger</keyword>
<evidence type="ECO:0000313" key="4">
    <source>
        <dbReference type="EMBL" id="KZP05716.1"/>
    </source>
</evidence>
<reference evidence="4 5" key="1">
    <citation type="journal article" date="2016" name="Mol. Biol. Evol.">
        <title>Comparative Genomics of Early-Diverging Mushroom-Forming Fungi Provides Insights into the Origins of Lignocellulose Decay Capabilities.</title>
        <authorList>
            <person name="Nagy L.G."/>
            <person name="Riley R."/>
            <person name="Tritt A."/>
            <person name="Adam C."/>
            <person name="Daum C."/>
            <person name="Floudas D."/>
            <person name="Sun H."/>
            <person name="Yadav J.S."/>
            <person name="Pangilinan J."/>
            <person name="Larsson K.H."/>
            <person name="Matsuura K."/>
            <person name="Barry K."/>
            <person name="Labutti K."/>
            <person name="Kuo R."/>
            <person name="Ohm R.A."/>
            <person name="Bhattacharya S.S."/>
            <person name="Shirouzu T."/>
            <person name="Yoshinaga Y."/>
            <person name="Martin F.M."/>
            <person name="Grigoriev I.V."/>
            <person name="Hibbett D.S."/>
        </authorList>
    </citation>
    <scope>NUCLEOTIDE SEQUENCE [LARGE SCALE GENOMIC DNA]</scope>
    <source>
        <strain evidence="4 5">CBS 109695</strain>
    </source>
</reference>
<dbReference type="AlphaFoldDB" id="A0A167W5H4"/>
<dbReference type="STRING" id="436010.A0A167W5H4"/>
<dbReference type="GO" id="GO:0008270">
    <property type="term" value="F:zinc ion binding"/>
    <property type="evidence" value="ECO:0007669"/>
    <property type="project" value="UniProtKB-KW"/>
</dbReference>
<dbReference type="InterPro" id="IPR013087">
    <property type="entry name" value="Znf_C2H2_type"/>
</dbReference>
<evidence type="ECO:0000259" key="3">
    <source>
        <dbReference type="PROSITE" id="PS50157"/>
    </source>
</evidence>
<gene>
    <name evidence="4" type="ORF">FIBSPDRAFT_765503</name>
</gene>
<feature type="region of interest" description="Disordered" evidence="2">
    <location>
        <begin position="63"/>
        <end position="86"/>
    </location>
</feature>
<dbReference type="OrthoDB" id="3199698at2759"/>
<name>A0A167W5H4_9AGAM</name>
<keyword evidence="1" id="KW-0862">Zinc</keyword>
<dbReference type="Proteomes" id="UP000076532">
    <property type="component" value="Unassembled WGS sequence"/>
</dbReference>
<accession>A0A167W5H4</accession>
<dbReference type="Pfam" id="PF18759">
    <property type="entry name" value="Plavaka"/>
    <property type="match status" value="1"/>
</dbReference>
<evidence type="ECO:0000313" key="5">
    <source>
        <dbReference type="Proteomes" id="UP000076532"/>
    </source>
</evidence>